<gene>
    <name evidence="1" type="ORF">GCM10025751_40110</name>
</gene>
<dbReference type="AlphaFoldDB" id="A0AAV3UMQ1"/>
<evidence type="ECO:0000313" key="1">
    <source>
        <dbReference type="EMBL" id="GAA5057808.1"/>
    </source>
</evidence>
<proteinExistence type="predicted"/>
<protein>
    <recommendedName>
        <fullName evidence="3">Transposase</fullName>
    </recommendedName>
</protein>
<keyword evidence="2" id="KW-1185">Reference proteome</keyword>
<sequence>MRKDLNTTMSQVLYISSDFFKIDVNLKIEIGVYAHCQFESNNLSGFKIDNPTKSAISCDHMS</sequence>
<name>A0AAV3UMQ1_9EURY</name>
<evidence type="ECO:0000313" key="2">
    <source>
        <dbReference type="Proteomes" id="UP001501729"/>
    </source>
</evidence>
<comment type="caution">
    <text evidence="1">The sequence shown here is derived from an EMBL/GenBank/DDBJ whole genome shotgun (WGS) entry which is preliminary data.</text>
</comment>
<dbReference type="Proteomes" id="UP001501729">
    <property type="component" value="Unassembled WGS sequence"/>
</dbReference>
<accession>A0AAV3UMQ1</accession>
<evidence type="ECO:0008006" key="3">
    <source>
        <dbReference type="Google" id="ProtNLM"/>
    </source>
</evidence>
<organism evidence="1 2">
    <name type="scientific">Haladaptatus pallidirubidus</name>
    <dbReference type="NCBI Taxonomy" id="1008152"/>
    <lineage>
        <taxon>Archaea</taxon>
        <taxon>Methanobacteriati</taxon>
        <taxon>Methanobacteriota</taxon>
        <taxon>Stenosarchaea group</taxon>
        <taxon>Halobacteria</taxon>
        <taxon>Halobacteriales</taxon>
        <taxon>Haladaptataceae</taxon>
        <taxon>Haladaptatus</taxon>
    </lineage>
</organism>
<dbReference type="EMBL" id="BAABKX010000015">
    <property type="protein sequence ID" value="GAA5057808.1"/>
    <property type="molecule type" value="Genomic_DNA"/>
</dbReference>
<reference evidence="1 2" key="1">
    <citation type="journal article" date="2019" name="Int. J. Syst. Evol. Microbiol.">
        <title>The Global Catalogue of Microorganisms (GCM) 10K type strain sequencing project: providing services to taxonomists for standard genome sequencing and annotation.</title>
        <authorList>
            <consortium name="The Broad Institute Genomics Platform"/>
            <consortium name="The Broad Institute Genome Sequencing Center for Infectious Disease"/>
            <person name="Wu L."/>
            <person name="Ma J."/>
        </authorList>
    </citation>
    <scope>NUCLEOTIDE SEQUENCE [LARGE SCALE GENOMIC DNA]</scope>
    <source>
        <strain evidence="1 2">JCM 17504</strain>
    </source>
</reference>